<keyword evidence="5" id="KW-0732">Signal</keyword>
<dbReference type="PROSITE" id="PS00196">
    <property type="entry name" value="COPPER_BLUE"/>
    <property type="match status" value="1"/>
</dbReference>
<organism evidence="7 8">
    <name type="scientific">Paracoccus broussonetiae</name>
    <dbReference type="NCBI Taxonomy" id="3075834"/>
    <lineage>
        <taxon>Bacteria</taxon>
        <taxon>Pseudomonadati</taxon>
        <taxon>Pseudomonadota</taxon>
        <taxon>Alphaproteobacteria</taxon>
        <taxon>Rhodobacterales</taxon>
        <taxon>Paracoccaceae</taxon>
        <taxon>Paracoccus</taxon>
    </lineage>
</organism>
<feature type="domain" description="Blue (type 1) copper" evidence="6">
    <location>
        <begin position="45"/>
        <end position="134"/>
    </location>
</feature>
<dbReference type="PROSITE" id="PS51318">
    <property type="entry name" value="TAT"/>
    <property type="match status" value="1"/>
</dbReference>
<proteinExistence type="predicted"/>
<dbReference type="InterPro" id="IPR000923">
    <property type="entry name" value="BlueCu_1"/>
</dbReference>
<dbReference type="Proteomes" id="UP001251085">
    <property type="component" value="Unassembled WGS sequence"/>
</dbReference>
<keyword evidence="4" id="KW-0186">Copper</keyword>
<reference evidence="8" key="1">
    <citation type="submission" date="2023-07" db="EMBL/GenBank/DDBJ databases">
        <title>Characterization of two Paracoccaceae strains isolated from Phycosphere and proposal of Xinfangfangia lacusdiani sp. nov.</title>
        <authorList>
            <person name="Deng Y."/>
            <person name="Zhang Y.Q."/>
        </authorList>
    </citation>
    <scope>NUCLEOTIDE SEQUENCE [LARGE SCALE GENOMIC DNA]</scope>
    <source>
        <strain evidence="8">CPCC 101403</strain>
    </source>
</reference>
<dbReference type="EMBL" id="JAVRQI010000008">
    <property type="protein sequence ID" value="MDT1062557.1"/>
    <property type="molecule type" value="Genomic_DNA"/>
</dbReference>
<dbReference type="RefSeq" id="WP_311759655.1">
    <property type="nucleotide sequence ID" value="NZ_JAVRQI010000008.1"/>
</dbReference>
<keyword evidence="2" id="KW-0479">Metal-binding</keyword>
<evidence type="ECO:0000256" key="2">
    <source>
        <dbReference type="ARBA" id="ARBA00022723"/>
    </source>
</evidence>
<evidence type="ECO:0000256" key="5">
    <source>
        <dbReference type="SAM" id="SignalP"/>
    </source>
</evidence>
<evidence type="ECO:0000256" key="1">
    <source>
        <dbReference type="ARBA" id="ARBA00022448"/>
    </source>
</evidence>
<comment type="caution">
    <text evidence="7">The sequence shown here is derived from an EMBL/GenBank/DDBJ whole genome shotgun (WGS) entry which is preliminary data.</text>
</comment>
<keyword evidence="3" id="KW-0249">Electron transport</keyword>
<dbReference type="Gene3D" id="2.60.40.420">
    <property type="entry name" value="Cupredoxins - blue copper proteins"/>
    <property type="match status" value="1"/>
</dbReference>
<feature type="chain" id="PRO_5047336952" evidence="5">
    <location>
        <begin position="24"/>
        <end position="178"/>
    </location>
</feature>
<accession>A0ABU3EFH0</accession>
<dbReference type="InterPro" id="IPR028871">
    <property type="entry name" value="BlueCu_1_BS"/>
</dbReference>
<gene>
    <name evidence="7" type="ORF">RM190_11830</name>
</gene>
<evidence type="ECO:0000256" key="4">
    <source>
        <dbReference type="ARBA" id="ARBA00023008"/>
    </source>
</evidence>
<keyword evidence="8" id="KW-1185">Reference proteome</keyword>
<keyword evidence="1" id="KW-0813">Transport</keyword>
<evidence type="ECO:0000256" key="3">
    <source>
        <dbReference type="ARBA" id="ARBA00022982"/>
    </source>
</evidence>
<dbReference type="SUPFAM" id="SSF49503">
    <property type="entry name" value="Cupredoxins"/>
    <property type="match status" value="1"/>
</dbReference>
<sequence>MTLSRRQMLVLGGGGLVALATFAAAPVRSAEPVEIAMRGTPRGERVWFSPPGLSVAAGTPLRFVNQDPANSHTCTAYHPDLFDRQRRIPAAAVPWDSDFLLPGDSFALTLTVPGVYDYYCQPHEMAAMVGRIVVGRPGDPGWEGPAPASEDLMAEVLAAFPPVDAILARGRVEAQEAA</sequence>
<evidence type="ECO:0000259" key="6">
    <source>
        <dbReference type="Pfam" id="PF00127"/>
    </source>
</evidence>
<dbReference type="InterPro" id="IPR006311">
    <property type="entry name" value="TAT_signal"/>
</dbReference>
<protein>
    <submittedName>
        <fullName evidence="7">Plastocyanin/azurin family copper-binding protein</fullName>
    </submittedName>
</protein>
<name>A0ABU3EFH0_9RHOB</name>
<dbReference type="InterPro" id="IPR008972">
    <property type="entry name" value="Cupredoxin"/>
</dbReference>
<evidence type="ECO:0000313" key="8">
    <source>
        <dbReference type="Proteomes" id="UP001251085"/>
    </source>
</evidence>
<evidence type="ECO:0000313" key="7">
    <source>
        <dbReference type="EMBL" id="MDT1062557.1"/>
    </source>
</evidence>
<feature type="signal peptide" evidence="5">
    <location>
        <begin position="1"/>
        <end position="23"/>
    </location>
</feature>
<dbReference type="Pfam" id="PF00127">
    <property type="entry name" value="Copper-bind"/>
    <property type="match status" value="1"/>
</dbReference>